<accession>A0A1M5WTR5</accession>
<evidence type="ECO:0000313" key="2">
    <source>
        <dbReference type="EMBL" id="SHH90966.1"/>
    </source>
</evidence>
<dbReference type="InterPro" id="IPR011042">
    <property type="entry name" value="6-blade_b-propeller_TolB-like"/>
</dbReference>
<reference evidence="2 3" key="1">
    <citation type="submission" date="2016-11" db="EMBL/GenBank/DDBJ databases">
        <authorList>
            <person name="Jaros S."/>
            <person name="Januszkiewicz K."/>
            <person name="Wedrychowicz H."/>
        </authorList>
    </citation>
    <scope>NUCLEOTIDE SEQUENCE [LARGE SCALE GENOMIC DNA]</scope>
    <source>
        <strain evidence="2 3">DSM 6191</strain>
    </source>
</reference>
<dbReference type="RefSeq" id="WP_073017787.1">
    <property type="nucleotide sequence ID" value="NZ_FQXU01000004.1"/>
</dbReference>
<keyword evidence="1" id="KW-1133">Transmembrane helix</keyword>
<dbReference type="SUPFAM" id="SSF50952">
    <property type="entry name" value="Soluble quinoprotein glucose dehydrogenase"/>
    <property type="match status" value="1"/>
</dbReference>
<feature type="transmembrane region" description="Helical" evidence="1">
    <location>
        <begin position="401"/>
        <end position="422"/>
    </location>
</feature>
<evidence type="ECO:0000313" key="3">
    <source>
        <dbReference type="Proteomes" id="UP000184241"/>
    </source>
</evidence>
<evidence type="ECO:0000256" key="1">
    <source>
        <dbReference type="SAM" id="Phobius"/>
    </source>
</evidence>
<keyword evidence="1" id="KW-0812">Transmembrane</keyword>
<organism evidence="2 3">
    <name type="scientific">Clostridium intestinale DSM 6191</name>
    <dbReference type="NCBI Taxonomy" id="1121320"/>
    <lineage>
        <taxon>Bacteria</taxon>
        <taxon>Bacillati</taxon>
        <taxon>Bacillota</taxon>
        <taxon>Clostridia</taxon>
        <taxon>Eubacteriales</taxon>
        <taxon>Clostridiaceae</taxon>
        <taxon>Clostridium</taxon>
    </lineage>
</organism>
<keyword evidence="1" id="KW-0472">Membrane</keyword>
<name>A0A1M5WTR5_9CLOT</name>
<dbReference type="InterPro" id="IPR011041">
    <property type="entry name" value="Quinoprot_gluc/sorb_DH_b-prop"/>
</dbReference>
<dbReference type="Gene3D" id="2.120.10.30">
    <property type="entry name" value="TolB, C-terminal domain"/>
    <property type="match status" value="1"/>
</dbReference>
<dbReference type="EMBL" id="FQXU01000004">
    <property type="protein sequence ID" value="SHH90966.1"/>
    <property type="molecule type" value="Genomic_DNA"/>
</dbReference>
<protein>
    <submittedName>
        <fullName evidence="2">Glucose / Sorbosone dehydrogenase</fullName>
    </submittedName>
</protein>
<gene>
    <name evidence="2" type="ORF">SAMN02745941_01257</name>
</gene>
<dbReference type="AlphaFoldDB" id="A0A1M5WTR5"/>
<dbReference type="Proteomes" id="UP000184241">
    <property type="component" value="Unassembled WGS sequence"/>
</dbReference>
<sequence>MKKFLGFVALSCVITIGAFIAYNLSKDKVKLDVMKGYEYDIKAKGLNGAKDISIDEEGNVLVAFENEVRTIRSDGKENKILLNRNRNIQSIMYNKGNIFYISGNSLFQYNIKTEEDKELLSNLPNSGEYPNSKLAINEDKIYISIGAATNSGVAEDGKTYDLSPIKITLKGKNFDGDKTGAFVEYGTKTSEGQVVKAAYPGNASIITYNINNSKSELFAWGIRNIKGWDFYSSGELFGIVGGMENRGLRPIKSDVDYIYNIKKGYWYGWPDYSGGDPVNSARFNEAESEKTTFLLDKHPTVNPEAPFYQSERIDSLQALTIDKQGDFSSENAILFFDKNEKRLVSLTKDRISSSLINIKGNGEIIDIEKFKDRIFMLEKNEGIIYEVYKENKLINTFSQRLLISIISILLIFIITIIIKVNLTKEVK</sequence>
<proteinExistence type="predicted"/>